<dbReference type="EMBL" id="PFPB01000063">
    <property type="protein sequence ID" value="PIZ88652.1"/>
    <property type="molecule type" value="Genomic_DNA"/>
</dbReference>
<keyword evidence="2" id="KW-1133">Transmembrane helix</keyword>
<feature type="coiled-coil region" evidence="1">
    <location>
        <begin position="160"/>
        <end position="215"/>
    </location>
</feature>
<evidence type="ECO:0008006" key="5">
    <source>
        <dbReference type="Google" id="ProtNLM"/>
    </source>
</evidence>
<sequence>MTEAELIKKIQILNQIEPRKDWVDFTKKRILGVKEERRWDAIFSVFPRLFPALKPAFAIMGIALIFVVTSGFAQNALPGDFLYSFKKLTEKSHAIFLSENEKPKAQLELTNKRLEELAKIAQTNQTQKLAPAINEFQASTVESAKNLSKVAKSEKNSKIVKEVVIQTQKLEEQKKNIEALGIVVGESEELNSALKELVEREIKDTENKSLSEEQEKVLESAKSDFESEKYSEALTKIITLSQQ</sequence>
<dbReference type="Proteomes" id="UP000230760">
    <property type="component" value="Unassembled WGS sequence"/>
</dbReference>
<organism evidence="3 4">
    <name type="scientific">Candidatus Nealsonbacteria bacterium CG_4_10_14_0_2_um_filter_38_17</name>
    <dbReference type="NCBI Taxonomy" id="1974680"/>
    <lineage>
        <taxon>Bacteria</taxon>
        <taxon>Candidatus Nealsoniibacteriota</taxon>
    </lineage>
</organism>
<evidence type="ECO:0000313" key="4">
    <source>
        <dbReference type="Proteomes" id="UP000230760"/>
    </source>
</evidence>
<accession>A0A2M7UXH2</accession>
<proteinExistence type="predicted"/>
<reference evidence="4" key="1">
    <citation type="submission" date="2017-09" db="EMBL/GenBank/DDBJ databases">
        <title>Depth-based differentiation of microbial function through sediment-hosted aquifers and enrichment of novel symbionts in the deep terrestrial subsurface.</title>
        <authorList>
            <person name="Probst A.J."/>
            <person name="Ladd B."/>
            <person name="Jarett J.K."/>
            <person name="Geller-Mcgrath D.E."/>
            <person name="Sieber C.M.K."/>
            <person name="Emerson J.B."/>
            <person name="Anantharaman K."/>
            <person name="Thomas B.C."/>
            <person name="Malmstrom R."/>
            <person name="Stieglmeier M."/>
            <person name="Klingl A."/>
            <person name="Woyke T."/>
            <person name="Ryan C.M."/>
            <person name="Banfield J.F."/>
        </authorList>
    </citation>
    <scope>NUCLEOTIDE SEQUENCE [LARGE SCALE GENOMIC DNA]</scope>
</reference>
<gene>
    <name evidence="3" type="ORF">COX90_03425</name>
</gene>
<protein>
    <recommendedName>
        <fullName evidence="5">DUF5667 domain-containing protein</fullName>
    </recommendedName>
</protein>
<evidence type="ECO:0000313" key="3">
    <source>
        <dbReference type="EMBL" id="PIZ88652.1"/>
    </source>
</evidence>
<keyword evidence="1" id="KW-0175">Coiled coil</keyword>
<name>A0A2M7UXH2_9BACT</name>
<feature type="transmembrane region" description="Helical" evidence="2">
    <location>
        <begin position="56"/>
        <end position="77"/>
    </location>
</feature>
<evidence type="ECO:0000256" key="2">
    <source>
        <dbReference type="SAM" id="Phobius"/>
    </source>
</evidence>
<comment type="caution">
    <text evidence="3">The sequence shown here is derived from an EMBL/GenBank/DDBJ whole genome shotgun (WGS) entry which is preliminary data.</text>
</comment>
<keyword evidence="2" id="KW-0472">Membrane</keyword>
<evidence type="ECO:0000256" key="1">
    <source>
        <dbReference type="SAM" id="Coils"/>
    </source>
</evidence>
<dbReference type="AlphaFoldDB" id="A0A2M7UXH2"/>
<keyword evidence="2" id="KW-0812">Transmembrane</keyword>